<organism evidence="1 2">
    <name type="scientific">Solanum pinnatisectum</name>
    <name type="common">tansyleaf nightshade</name>
    <dbReference type="NCBI Taxonomy" id="50273"/>
    <lineage>
        <taxon>Eukaryota</taxon>
        <taxon>Viridiplantae</taxon>
        <taxon>Streptophyta</taxon>
        <taxon>Embryophyta</taxon>
        <taxon>Tracheophyta</taxon>
        <taxon>Spermatophyta</taxon>
        <taxon>Magnoliopsida</taxon>
        <taxon>eudicotyledons</taxon>
        <taxon>Gunneridae</taxon>
        <taxon>Pentapetalae</taxon>
        <taxon>asterids</taxon>
        <taxon>lamiids</taxon>
        <taxon>Solanales</taxon>
        <taxon>Solanaceae</taxon>
        <taxon>Solanoideae</taxon>
        <taxon>Solaneae</taxon>
        <taxon>Solanum</taxon>
    </lineage>
</organism>
<sequence length="260" mass="29628">MIPTSSIAANPSTSVVTESPMEVIARLERQIGELNLLVTQYQATSQNLPLDARQKGLMPPSASLTHSTQDTPLVYTFSTPKAPTVTHHAPPVYTYVTATPVTKAQEFYLQDVNHYVEIENDVKSFDAEIMNKKMKILQSVRYEELCTFLEVELSPGYKISKFEKFSGSGNPFFHLKIYCEKLIGVGNNEGRRIKLFNQSLTGKALEWYSKQDVTKWCTWDDLANAFVDHYKFHVEICPDRISITKLKPKSTECFREYAIR</sequence>
<evidence type="ECO:0008006" key="3">
    <source>
        <dbReference type="Google" id="ProtNLM"/>
    </source>
</evidence>
<proteinExistence type="predicted"/>
<accession>A0AAV9LZK3</accession>
<keyword evidence="2" id="KW-1185">Reference proteome</keyword>
<dbReference type="PANTHER" id="PTHR33223:SF8">
    <property type="entry name" value="OS04G0172440 PROTEIN"/>
    <property type="match status" value="1"/>
</dbReference>
<name>A0AAV9LZK3_9SOLN</name>
<evidence type="ECO:0000313" key="2">
    <source>
        <dbReference type="Proteomes" id="UP001311915"/>
    </source>
</evidence>
<dbReference type="AlphaFoldDB" id="A0AAV9LZK3"/>
<evidence type="ECO:0000313" key="1">
    <source>
        <dbReference type="EMBL" id="KAK4730140.1"/>
    </source>
</evidence>
<dbReference type="Proteomes" id="UP001311915">
    <property type="component" value="Unassembled WGS sequence"/>
</dbReference>
<dbReference type="PANTHER" id="PTHR33223">
    <property type="entry name" value="CCHC-TYPE DOMAIN-CONTAINING PROTEIN"/>
    <property type="match status" value="1"/>
</dbReference>
<dbReference type="EMBL" id="JAWPEI010000004">
    <property type="protein sequence ID" value="KAK4730140.1"/>
    <property type="molecule type" value="Genomic_DNA"/>
</dbReference>
<comment type="caution">
    <text evidence="1">The sequence shown here is derived from an EMBL/GenBank/DDBJ whole genome shotgun (WGS) entry which is preliminary data.</text>
</comment>
<reference evidence="1 2" key="1">
    <citation type="submission" date="2023-10" db="EMBL/GenBank/DDBJ databases">
        <title>Genome-Wide Identification Analysis in wild type Solanum Pinnatisectum Reveals Some Genes Defensing Phytophthora Infestans.</title>
        <authorList>
            <person name="Sun C."/>
        </authorList>
    </citation>
    <scope>NUCLEOTIDE SEQUENCE [LARGE SCALE GENOMIC DNA]</scope>
    <source>
        <strain evidence="1">LQN</strain>
        <tissue evidence="1">Leaf</tissue>
    </source>
</reference>
<gene>
    <name evidence="1" type="ORF">R3W88_023128</name>
</gene>
<protein>
    <recommendedName>
        <fullName evidence="3">Retrotransposon gag domain-containing protein</fullName>
    </recommendedName>
</protein>